<sequence>MKCYRLSREDLVQQQGKHSYVRIHEPSTRTSSQQSSHNRVEQESTGAEMDKIESALWKAHTQHAASMRSGNHLNDPKDQILCWAREMQQTHLGGTNPTAGNPPQESSSTQLQEAQQAPKPGPIHRRGNDHVENSEGPSGSNTVTSMTTTAMNPDSKTREAL</sequence>
<proteinExistence type="predicted"/>
<feature type="compositionally biased region" description="Polar residues" evidence="1">
    <location>
        <begin position="87"/>
        <end position="115"/>
    </location>
</feature>
<organism evidence="2 3">
    <name type="scientific">Mesocestoides corti</name>
    <name type="common">Flatworm</name>
    <dbReference type="NCBI Taxonomy" id="53468"/>
    <lineage>
        <taxon>Eukaryota</taxon>
        <taxon>Metazoa</taxon>
        <taxon>Spiralia</taxon>
        <taxon>Lophotrochozoa</taxon>
        <taxon>Platyhelminthes</taxon>
        <taxon>Cestoda</taxon>
        <taxon>Eucestoda</taxon>
        <taxon>Cyclophyllidea</taxon>
        <taxon>Mesocestoididae</taxon>
        <taxon>Mesocestoides</taxon>
    </lineage>
</organism>
<accession>A0A0R3U897</accession>
<protein>
    <submittedName>
        <fullName evidence="2">Uncharacterized protein</fullName>
    </submittedName>
</protein>
<feature type="compositionally biased region" description="Polar residues" evidence="1">
    <location>
        <begin position="135"/>
        <end position="154"/>
    </location>
</feature>
<feature type="compositionally biased region" description="Polar residues" evidence="1">
    <location>
        <begin position="28"/>
        <end position="37"/>
    </location>
</feature>
<feature type="region of interest" description="Disordered" evidence="1">
    <location>
        <begin position="80"/>
        <end position="161"/>
    </location>
</feature>
<keyword evidence="3" id="KW-1185">Reference proteome</keyword>
<dbReference type="AlphaFoldDB" id="A0A0R3U897"/>
<dbReference type="Proteomes" id="UP000267029">
    <property type="component" value="Unassembled WGS sequence"/>
</dbReference>
<evidence type="ECO:0000256" key="1">
    <source>
        <dbReference type="SAM" id="MobiDB-lite"/>
    </source>
</evidence>
<feature type="compositionally biased region" description="Basic and acidic residues" evidence="1">
    <location>
        <begin position="38"/>
        <end position="48"/>
    </location>
</feature>
<evidence type="ECO:0000313" key="2">
    <source>
        <dbReference type="EMBL" id="VDD77086.1"/>
    </source>
</evidence>
<gene>
    <name evidence="2" type="ORF">MCOS_LOCUS3089</name>
</gene>
<name>A0A0R3U897_MESCO</name>
<reference evidence="2 3" key="1">
    <citation type="submission" date="2018-10" db="EMBL/GenBank/DDBJ databases">
        <authorList>
            <consortium name="Pathogen Informatics"/>
        </authorList>
    </citation>
    <scope>NUCLEOTIDE SEQUENCE [LARGE SCALE GENOMIC DNA]</scope>
</reference>
<evidence type="ECO:0000313" key="3">
    <source>
        <dbReference type="Proteomes" id="UP000267029"/>
    </source>
</evidence>
<dbReference type="EMBL" id="UXSR01000622">
    <property type="protein sequence ID" value="VDD77086.1"/>
    <property type="molecule type" value="Genomic_DNA"/>
</dbReference>
<feature type="region of interest" description="Disordered" evidence="1">
    <location>
        <begin position="6"/>
        <end position="48"/>
    </location>
</feature>